<gene>
    <name evidence="1" type="ORF">L873DRAFT_1926347</name>
</gene>
<dbReference type="AlphaFoldDB" id="A0A3N4JQL9"/>
<sequence length="260" mass="29463">QILCVVCRGTRQATVLTCIQHGSIWHHLTVFKLKTSMHVIVSDANRVFLSFFEDLVANPLQHGLLQLRFKRVGGLDDHQKPIKHLGAALAATPRDHPNRAAIYNNLGRCFESRYFRTDSAEHFNGCLRLSHEAWRCRISPPRDRIKAVRRAGHLLCSGGRFHESSSILEDAIHLMPSVYIQLLKRDDQQHILSELSGLVSTAASVALQAGREVYHSLKLLELGRGVIMGFAMDSRSEVSDLKAHHRSEFDQYHHLRVEIN</sequence>
<dbReference type="Gene3D" id="1.25.40.10">
    <property type="entry name" value="Tetratricopeptide repeat domain"/>
    <property type="match status" value="1"/>
</dbReference>
<dbReference type="SUPFAM" id="SSF48452">
    <property type="entry name" value="TPR-like"/>
    <property type="match status" value="1"/>
</dbReference>
<evidence type="ECO:0000313" key="1">
    <source>
        <dbReference type="EMBL" id="RPA96114.1"/>
    </source>
</evidence>
<protein>
    <submittedName>
        <fullName evidence="1">Uncharacterized protein</fullName>
    </submittedName>
</protein>
<dbReference type="STRING" id="1336337.A0A3N4JQL9"/>
<dbReference type="InterPro" id="IPR011990">
    <property type="entry name" value="TPR-like_helical_dom_sf"/>
</dbReference>
<accession>A0A3N4JQL9</accession>
<reference evidence="1 2" key="1">
    <citation type="journal article" date="2018" name="Nat. Ecol. Evol.">
        <title>Pezizomycetes genomes reveal the molecular basis of ectomycorrhizal truffle lifestyle.</title>
        <authorList>
            <person name="Murat C."/>
            <person name="Payen T."/>
            <person name="Noel B."/>
            <person name="Kuo A."/>
            <person name="Morin E."/>
            <person name="Chen J."/>
            <person name="Kohler A."/>
            <person name="Krizsan K."/>
            <person name="Balestrini R."/>
            <person name="Da Silva C."/>
            <person name="Montanini B."/>
            <person name="Hainaut M."/>
            <person name="Levati E."/>
            <person name="Barry K.W."/>
            <person name="Belfiori B."/>
            <person name="Cichocki N."/>
            <person name="Clum A."/>
            <person name="Dockter R.B."/>
            <person name="Fauchery L."/>
            <person name="Guy J."/>
            <person name="Iotti M."/>
            <person name="Le Tacon F."/>
            <person name="Lindquist E.A."/>
            <person name="Lipzen A."/>
            <person name="Malagnac F."/>
            <person name="Mello A."/>
            <person name="Molinier V."/>
            <person name="Miyauchi S."/>
            <person name="Poulain J."/>
            <person name="Riccioni C."/>
            <person name="Rubini A."/>
            <person name="Sitrit Y."/>
            <person name="Splivallo R."/>
            <person name="Traeger S."/>
            <person name="Wang M."/>
            <person name="Zifcakova L."/>
            <person name="Wipf D."/>
            <person name="Zambonelli A."/>
            <person name="Paolocci F."/>
            <person name="Nowrousian M."/>
            <person name="Ottonello S."/>
            <person name="Baldrian P."/>
            <person name="Spatafora J.W."/>
            <person name="Henrissat B."/>
            <person name="Nagy L.G."/>
            <person name="Aury J.M."/>
            <person name="Wincker P."/>
            <person name="Grigoriev I.V."/>
            <person name="Bonfante P."/>
            <person name="Martin F.M."/>
        </authorList>
    </citation>
    <scope>NUCLEOTIDE SEQUENCE [LARGE SCALE GENOMIC DNA]</scope>
    <source>
        <strain evidence="1 2">120613-1</strain>
    </source>
</reference>
<dbReference type="EMBL" id="ML120417">
    <property type="protein sequence ID" value="RPA96114.1"/>
    <property type="molecule type" value="Genomic_DNA"/>
</dbReference>
<name>A0A3N4JQL9_9PEZI</name>
<dbReference type="Proteomes" id="UP000276215">
    <property type="component" value="Unassembled WGS sequence"/>
</dbReference>
<keyword evidence="2" id="KW-1185">Reference proteome</keyword>
<feature type="non-terminal residue" evidence="1">
    <location>
        <position position="1"/>
    </location>
</feature>
<dbReference type="OrthoDB" id="9991317at2759"/>
<evidence type="ECO:0000313" key="2">
    <source>
        <dbReference type="Proteomes" id="UP000276215"/>
    </source>
</evidence>
<organism evidence="1 2">
    <name type="scientific">Choiromyces venosus 120613-1</name>
    <dbReference type="NCBI Taxonomy" id="1336337"/>
    <lineage>
        <taxon>Eukaryota</taxon>
        <taxon>Fungi</taxon>
        <taxon>Dikarya</taxon>
        <taxon>Ascomycota</taxon>
        <taxon>Pezizomycotina</taxon>
        <taxon>Pezizomycetes</taxon>
        <taxon>Pezizales</taxon>
        <taxon>Tuberaceae</taxon>
        <taxon>Choiromyces</taxon>
    </lineage>
</organism>
<proteinExistence type="predicted"/>